<dbReference type="PROSITE" id="PS50093">
    <property type="entry name" value="PKD"/>
    <property type="match status" value="2"/>
</dbReference>
<keyword evidence="13" id="KW-1185">Reference proteome</keyword>
<feature type="domain" description="P/Homo B" evidence="11">
    <location>
        <begin position="689"/>
        <end position="806"/>
    </location>
</feature>
<name>A0A975ATA4_9GAMM</name>
<sequence length="806" mass="83927">MRIGTKRLSMPGALTCASVLCAGLLSLAPALAGQRIAQLPEDGTQTRRITARPGPLADAPVTRVCESGAKWIRLNFSQLTLRSYDTLVLTSSGGDRFVFDGRHWNDRSFSARAMRGSCVDLQASFGSADSRYRVESFQFGTRALDATPVVVAGAGDICDSSPADCGKTSDLIVAINPTAVFTAGDNAYSSGTLTEYNTLYAPRWGRFKALTSPSPGNHDYLTSNAAGYFDYFNGAGNQTGPAGDRSKGYYSYDVGDWHFVALNTMSGGTVASTQLTWLQDDLAATTKPCIAAYFHHPLVSRGNYTGYSQVKPIMDRLYAARADLVLVGHDHNYQRYGKMDGSQAAKADGMRQILIGTGGRDFYSLSGTHALLEASQDHTWGVLKLSLTATGYTGDFVPVAGKTWTDTFSGTCNAKAGSNTPPVANFSFSTNGLSASFTDGSTDANGTIASRAWSFGDGGTSTATNPSHTYAAAGTYNVGLTVTDNQGATHSVTRPVTVTATGNTPPVADFSFVATQLTVAFTDASTDSDGSIASRAWSFGDGGTSTATSPGHTYAAAGTYTVALAVTDNAGATHTASRTVAVTAPPGNVLANGVPVTGLSAAKDASLNYTMTVPAGATALKFETSGGTGDADLYVKAGSAPTDASYDCRPYKSGNAETCTFATVQPGTYYVRLKAYSAFTGVSLTGSYAAPGSTQTYANTTDFAIADNATVDSPVTVAGRSGNAPANASVTVAIVHPYIGDLKVDLVAPDGSLYNIHNRTGGSADNINRTLTLNLSSEALNGTWSLRVNDNANGDTGRIDSWSITF</sequence>
<keyword evidence="7" id="KW-0720">Serine protease</keyword>
<dbReference type="InterPro" id="IPR002884">
    <property type="entry name" value="P_dom"/>
</dbReference>
<gene>
    <name evidence="12" type="ORF">I8J32_004065</name>
</gene>
<dbReference type="PANTHER" id="PTHR22953">
    <property type="entry name" value="ACID PHOSPHATASE RELATED"/>
    <property type="match status" value="1"/>
</dbReference>
<feature type="domain" description="PKD" evidence="10">
    <location>
        <begin position="418"/>
        <end position="505"/>
    </location>
</feature>
<comment type="cofactor">
    <cofactor evidence="1">
        <name>Ca(2+)</name>
        <dbReference type="ChEBI" id="CHEBI:29108"/>
    </cofactor>
</comment>
<dbReference type="InterPro" id="IPR035986">
    <property type="entry name" value="PKD_dom_sf"/>
</dbReference>
<keyword evidence="6" id="KW-0378">Hydrolase</keyword>
<dbReference type="InterPro" id="IPR000601">
    <property type="entry name" value="PKD_dom"/>
</dbReference>
<proteinExistence type="predicted"/>
<dbReference type="GO" id="GO:0004252">
    <property type="term" value="F:serine-type endopeptidase activity"/>
    <property type="evidence" value="ECO:0007669"/>
    <property type="project" value="InterPro"/>
</dbReference>
<dbReference type="Gene3D" id="3.60.21.10">
    <property type="match status" value="1"/>
</dbReference>
<evidence type="ECO:0000256" key="9">
    <source>
        <dbReference type="SAM" id="SignalP"/>
    </source>
</evidence>
<accession>A0A975ATA4</accession>
<dbReference type="InterPro" id="IPR013783">
    <property type="entry name" value="Ig-like_fold"/>
</dbReference>
<dbReference type="InterPro" id="IPR008979">
    <property type="entry name" value="Galactose-bd-like_sf"/>
</dbReference>
<evidence type="ECO:0000259" key="10">
    <source>
        <dbReference type="PROSITE" id="PS50093"/>
    </source>
</evidence>
<organism evidence="12 13">
    <name type="scientific">Agrilutibacter solisilvae</name>
    <dbReference type="NCBI Taxonomy" id="2763317"/>
    <lineage>
        <taxon>Bacteria</taxon>
        <taxon>Pseudomonadati</taxon>
        <taxon>Pseudomonadota</taxon>
        <taxon>Gammaproteobacteria</taxon>
        <taxon>Lysobacterales</taxon>
        <taxon>Lysobacteraceae</taxon>
        <taxon>Agrilutibacter</taxon>
    </lineage>
</organism>
<dbReference type="Gene3D" id="2.60.120.380">
    <property type="match status" value="1"/>
</dbReference>
<feature type="domain" description="PKD" evidence="10">
    <location>
        <begin position="502"/>
        <end position="589"/>
    </location>
</feature>
<dbReference type="SUPFAM" id="SSF56300">
    <property type="entry name" value="Metallo-dependent phosphatases"/>
    <property type="match status" value="1"/>
</dbReference>
<reference evidence="12 13" key="1">
    <citation type="submission" date="2021-03" db="EMBL/GenBank/DDBJ databases">
        <title>Lysobacter sp. nov. isolated from soil of gangwondo yeongwol, south Korea.</title>
        <authorList>
            <person name="Kim K.R."/>
            <person name="Kim K.H."/>
            <person name="Jeon C.O."/>
        </authorList>
    </citation>
    <scope>NUCLEOTIDE SEQUENCE [LARGE SCALE GENOMIC DNA]</scope>
    <source>
        <strain evidence="12 13">R19</strain>
    </source>
</reference>
<keyword evidence="3" id="KW-0964">Secreted</keyword>
<dbReference type="InterPro" id="IPR007280">
    <property type="entry name" value="Peptidase_C_arc/bac"/>
</dbReference>
<dbReference type="FunFam" id="2.60.120.380:FF:000013">
    <property type="entry name" value="Alkaline serine protease"/>
    <property type="match status" value="1"/>
</dbReference>
<dbReference type="InterPro" id="IPR029052">
    <property type="entry name" value="Metallo-depent_PP-like"/>
</dbReference>
<dbReference type="SUPFAM" id="SSF49785">
    <property type="entry name" value="Galactose-binding domain-like"/>
    <property type="match status" value="1"/>
</dbReference>
<dbReference type="EMBL" id="CP071518">
    <property type="protein sequence ID" value="QSX79088.1"/>
    <property type="molecule type" value="Genomic_DNA"/>
</dbReference>
<evidence type="ECO:0000256" key="4">
    <source>
        <dbReference type="ARBA" id="ARBA00022670"/>
    </source>
</evidence>
<dbReference type="Proteomes" id="UP000639274">
    <property type="component" value="Chromosome"/>
</dbReference>
<dbReference type="Gene3D" id="2.60.40.10">
    <property type="entry name" value="Immunoglobulins"/>
    <property type="match status" value="2"/>
</dbReference>
<keyword evidence="4" id="KW-0645">Protease</keyword>
<dbReference type="Pfam" id="PF01483">
    <property type="entry name" value="P_proprotein"/>
    <property type="match status" value="1"/>
</dbReference>
<feature type="signal peptide" evidence="9">
    <location>
        <begin position="1"/>
        <end position="32"/>
    </location>
</feature>
<evidence type="ECO:0000256" key="5">
    <source>
        <dbReference type="ARBA" id="ARBA00022729"/>
    </source>
</evidence>
<evidence type="ECO:0000256" key="7">
    <source>
        <dbReference type="ARBA" id="ARBA00022825"/>
    </source>
</evidence>
<evidence type="ECO:0000256" key="8">
    <source>
        <dbReference type="ARBA" id="ARBA00023145"/>
    </source>
</evidence>
<dbReference type="FunFam" id="2.60.120.260:FF:000149">
    <property type="entry name" value="Leupeptin-inactivating enzyme 1"/>
    <property type="match status" value="1"/>
</dbReference>
<evidence type="ECO:0000313" key="13">
    <source>
        <dbReference type="Proteomes" id="UP000639274"/>
    </source>
</evidence>
<dbReference type="Gene3D" id="2.60.120.260">
    <property type="entry name" value="Galactose-binding domain-like"/>
    <property type="match status" value="1"/>
</dbReference>
<evidence type="ECO:0000256" key="6">
    <source>
        <dbReference type="ARBA" id="ARBA00022801"/>
    </source>
</evidence>
<protein>
    <submittedName>
        <fullName evidence="12">PKD domain-containing protein</fullName>
    </submittedName>
</protein>
<dbReference type="AlphaFoldDB" id="A0A975ATA4"/>
<evidence type="ECO:0000256" key="1">
    <source>
        <dbReference type="ARBA" id="ARBA00001913"/>
    </source>
</evidence>
<keyword evidence="8" id="KW-0865">Zymogen</keyword>
<dbReference type="Pfam" id="PF04151">
    <property type="entry name" value="PPC"/>
    <property type="match status" value="1"/>
</dbReference>
<evidence type="ECO:0000256" key="2">
    <source>
        <dbReference type="ARBA" id="ARBA00004613"/>
    </source>
</evidence>
<feature type="chain" id="PRO_5037722692" evidence="9">
    <location>
        <begin position="33"/>
        <end position="806"/>
    </location>
</feature>
<evidence type="ECO:0000256" key="3">
    <source>
        <dbReference type="ARBA" id="ARBA00022525"/>
    </source>
</evidence>
<dbReference type="InterPro" id="IPR039331">
    <property type="entry name" value="PAPs-like"/>
</dbReference>
<dbReference type="PANTHER" id="PTHR22953:SF153">
    <property type="entry name" value="PURPLE ACID PHOSPHATASE"/>
    <property type="match status" value="1"/>
</dbReference>
<dbReference type="GO" id="GO:0005576">
    <property type="term" value="C:extracellular region"/>
    <property type="evidence" value="ECO:0007669"/>
    <property type="project" value="UniProtKB-SubCell"/>
</dbReference>
<dbReference type="SMART" id="SM00089">
    <property type="entry name" value="PKD"/>
    <property type="match status" value="2"/>
</dbReference>
<dbReference type="Pfam" id="PF00149">
    <property type="entry name" value="Metallophos"/>
    <property type="match status" value="1"/>
</dbReference>
<dbReference type="Pfam" id="PF18911">
    <property type="entry name" value="PKD_4"/>
    <property type="match status" value="2"/>
</dbReference>
<dbReference type="KEGG" id="lsf:I8J32_004065"/>
<dbReference type="SUPFAM" id="SSF49299">
    <property type="entry name" value="PKD domain"/>
    <property type="match status" value="2"/>
</dbReference>
<dbReference type="InterPro" id="IPR022409">
    <property type="entry name" value="PKD/Chitinase_dom"/>
</dbReference>
<dbReference type="RefSeq" id="WP_200614954.1">
    <property type="nucleotide sequence ID" value="NZ_CP071518.1"/>
</dbReference>
<dbReference type="GO" id="GO:0003993">
    <property type="term" value="F:acid phosphatase activity"/>
    <property type="evidence" value="ECO:0007669"/>
    <property type="project" value="InterPro"/>
</dbReference>
<evidence type="ECO:0000313" key="12">
    <source>
        <dbReference type="EMBL" id="QSX79088.1"/>
    </source>
</evidence>
<dbReference type="CDD" id="cd00146">
    <property type="entry name" value="PKD"/>
    <property type="match status" value="2"/>
</dbReference>
<evidence type="ECO:0000259" key="11">
    <source>
        <dbReference type="PROSITE" id="PS51829"/>
    </source>
</evidence>
<dbReference type="InterPro" id="IPR004843">
    <property type="entry name" value="Calcineurin-like_PHP"/>
</dbReference>
<comment type="subcellular location">
    <subcellularLocation>
        <location evidence="2">Secreted</location>
    </subcellularLocation>
</comment>
<dbReference type="GO" id="GO:0006508">
    <property type="term" value="P:proteolysis"/>
    <property type="evidence" value="ECO:0007669"/>
    <property type="project" value="UniProtKB-KW"/>
</dbReference>
<keyword evidence="5 9" id="KW-0732">Signal</keyword>
<dbReference type="PROSITE" id="PS51829">
    <property type="entry name" value="P_HOMO_B"/>
    <property type="match status" value="1"/>
</dbReference>